<keyword evidence="2" id="KW-0479">Metal-binding</keyword>
<evidence type="ECO:0000256" key="3">
    <source>
        <dbReference type="ARBA" id="ARBA00022801"/>
    </source>
</evidence>
<dbReference type="EMBL" id="BMER01000001">
    <property type="protein sequence ID" value="GGG87865.1"/>
    <property type="molecule type" value="Genomic_DNA"/>
</dbReference>
<dbReference type="Pfam" id="PF00884">
    <property type="entry name" value="Sulfatase"/>
    <property type="match status" value="2"/>
</dbReference>
<dbReference type="RefSeq" id="WP_188505929.1">
    <property type="nucleotide sequence ID" value="NZ_BMER01000001.1"/>
</dbReference>
<keyword evidence="3" id="KW-0378">Hydrolase</keyword>
<dbReference type="PANTHER" id="PTHR42693">
    <property type="entry name" value="ARYLSULFATASE FAMILY MEMBER"/>
    <property type="match status" value="1"/>
</dbReference>
<dbReference type="Proteomes" id="UP000660862">
    <property type="component" value="Unassembled WGS sequence"/>
</dbReference>
<dbReference type="CDD" id="cd16027">
    <property type="entry name" value="SGSH"/>
    <property type="match status" value="1"/>
</dbReference>
<name>A0A917HSE7_9SPHI</name>
<keyword evidence="5" id="KW-0732">Signal</keyword>
<proteinExistence type="inferred from homology"/>
<evidence type="ECO:0000256" key="5">
    <source>
        <dbReference type="SAM" id="SignalP"/>
    </source>
</evidence>
<keyword evidence="8" id="KW-1185">Reference proteome</keyword>
<evidence type="ECO:0000256" key="4">
    <source>
        <dbReference type="ARBA" id="ARBA00022837"/>
    </source>
</evidence>
<feature type="domain" description="Sulfatase N-terminal" evidence="6">
    <location>
        <begin position="30"/>
        <end position="127"/>
    </location>
</feature>
<evidence type="ECO:0000256" key="2">
    <source>
        <dbReference type="ARBA" id="ARBA00022723"/>
    </source>
</evidence>
<dbReference type="GO" id="GO:0004065">
    <property type="term" value="F:arylsulfatase activity"/>
    <property type="evidence" value="ECO:0007669"/>
    <property type="project" value="TreeGrafter"/>
</dbReference>
<evidence type="ECO:0000259" key="6">
    <source>
        <dbReference type="Pfam" id="PF00884"/>
    </source>
</evidence>
<dbReference type="AlphaFoldDB" id="A0A917HSE7"/>
<dbReference type="Gene3D" id="3.40.720.10">
    <property type="entry name" value="Alkaline Phosphatase, subunit A"/>
    <property type="match status" value="1"/>
</dbReference>
<dbReference type="GO" id="GO:0046872">
    <property type="term" value="F:metal ion binding"/>
    <property type="evidence" value="ECO:0007669"/>
    <property type="project" value="UniProtKB-KW"/>
</dbReference>
<sequence length="474" mass="53772">MPHPVSTLLVFLLLCTASYAYGQELQNQKPNILLIIADDLSKTLPLYGDSTITTPGMDGLAEDGVVFERAYCTASSCTPSRASILTGKYPHQLAEGGNLHGTLHLKHENYARILAENGYRVGLEGKGWGPGNFQKGGYQENPAGKSYPSFENFMQDQPNDTPFCFWLGSYDPHRPYNPSLKESLGIDSMKVKVPAWLPDSNVVREDFLDYYAESKRFDQTIEKAIALLKAKGVYDKTLIVITSDNGMPFPRVKANAYDRSTNIPLIMRWGRHFKGRRTSEMVSLVDLAPTFLSAAGIAVPKSMEGQSLLSLLETGKSKHPRAEIFSERERHAYVRADNLGYPMRAIRTARFLYINNLRPDRWPAGDPENRESNRFFGDIDDGDTKKLLLENRDDPAYEKLRLWNLDKRAAEELYDLQKDPDQLKNLAKDSGYAKVRQELASRLMKWRKDTKDTVNDTEEPFDHYPFYGKIPKRP</sequence>
<evidence type="ECO:0000313" key="7">
    <source>
        <dbReference type="EMBL" id="GGG87865.1"/>
    </source>
</evidence>
<comment type="caution">
    <text evidence="7">The sequence shown here is derived from an EMBL/GenBank/DDBJ whole genome shotgun (WGS) entry which is preliminary data.</text>
</comment>
<dbReference type="InterPro" id="IPR024607">
    <property type="entry name" value="Sulfatase_CS"/>
</dbReference>
<gene>
    <name evidence="7" type="ORF">GCM10007415_22230</name>
</gene>
<reference evidence="7" key="1">
    <citation type="journal article" date="2014" name="Int. J. Syst. Evol. Microbiol.">
        <title>Complete genome sequence of Corynebacterium casei LMG S-19264T (=DSM 44701T), isolated from a smear-ripened cheese.</title>
        <authorList>
            <consortium name="US DOE Joint Genome Institute (JGI-PGF)"/>
            <person name="Walter F."/>
            <person name="Albersmeier A."/>
            <person name="Kalinowski J."/>
            <person name="Ruckert C."/>
        </authorList>
    </citation>
    <scope>NUCLEOTIDE SEQUENCE</scope>
    <source>
        <strain evidence="7">CGMCC 1.12195</strain>
    </source>
</reference>
<dbReference type="PANTHER" id="PTHR42693:SF53">
    <property type="entry name" value="ENDO-4-O-SULFATASE"/>
    <property type="match status" value="1"/>
</dbReference>
<keyword evidence="4" id="KW-0106">Calcium</keyword>
<organism evidence="7 8">
    <name type="scientific">Parapedobacter pyrenivorans</name>
    <dbReference type="NCBI Taxonomy" id="1305674"/>
    <lineage>
        <taxon>Bacteria</taxon>
        <taxon>Pseudomonadati</taxon>
        <taxon>Bacteroidota</taxon>
        <taxon>Sphingobacteriia</taxon>
        <taxon>Sphingobacteriales</taxon>
        <taxon>Sphingobacteriaceae</taxon>
        <taxon>Parapedobacter</taxon>
    </lineage>
</organism>
<reference evidence="7" key="2">
    <citation type="submission" date="2020-09" db="EMBL/GenBank/DDBJ databases">
        <authorList>
            <person name="Sun Q."/>
            <person name="Zhou Y."/>
        </authorList>
    </citation>
    <scope>NUCLEOTIDE SEQUENCE</scope>
    <source>
        <strain evidence="7">CGMCC 1.12195</strain>
    </source>
</reference>
<evidence type="ECO:0000313" key="8">
    <source>
        <dbReference type="Proteomes" id="UP000660862"/>
    </source>
</evidence>
<feature type="domain" description="Sulfatase N-terminal" evidence="6">
    <location>
        <begin position="147"/>
        <end position="297"/>
    </location>
</feature>
<dbReference type="InterPro" id="IPR050738">
    <property type="entry name" value="Sulfatase"/>
</dbReference>
<evidence type="ECO:0000256" key="1">
    <source>
        <dbReference type="ARBA" id="ARBA00008779"/>
    </source>
</evidence>
<dbReference type="PROSITE" id="PS00523">
    <property type="entry name" value="SULFATASE_1"/>
    <property type="match status" value="1"/>
</dbReference>
<dbReference type="InterPro" id="IPR000917">
    <property type="entry name" value="Sulfatase_N"/>
</dbReference>
<feature type="chain" id="PRO_5038077665" evidence="5">
    <location>
        <begin position="23"/>
        <end position="474"/>
    </location>
</feature>
<protein>
    <submittedName>
        <fullName evidence="7">Heparan N-sulfatase</fullName>
    </submittedName>
</protein>
<dbReference type="SUPFAM" id="SSF53649">
    <property type="entry name" value="Alkaline phosphatase-like"/>
    <property type="match status" value="1"/>
</dbReference>
<feature type="signal peptide" evidence="5">
    <location>
        <begin position="1"/>
        <end position="22"/>
    </location>
</feature>
<accession>A0A917HSE7</accession>
<comment type="similarity">
    <text evidence="1">Belongs to the sulfatase family.</text>
</comment>
<dbReference type="InterPro" id="IPR017850">
    <property type="entry name" value="Alkaline_phosphatase_core_sf"/>
</dbReference>